<dbReference type="Proteomes" id="UP000095280">
    <property type="component" value="Unplaced"/>
</dbReference>
<protein>
    <submittedName>
        <fullName evidence="2 3">Transposase</fullName>
    </submittedName>
</protein>
<reference evidence="2 3" key="1">
    <citation type="submission" date="2016-11" db="UniProtKB">
        <authorList>
            <consortium name="WormBaseParasite"/>
        </authorList>
    </citation>
    <scope>IDENTIFICATION</scope>
</reference>
<organism evidence="1 3">
    <name type="scientific">Macrostomum lignano</name>
    <dbReference type="NCBI Taxonomy" id="282301"/>
    <lineage>
        <taxon>Eukaryota</taxon>
        <taxon>Metazoa</taxon>
        <taxon>Spiralia</taxon>
        <taxon>Lophotrochozoa</taxon>
        <taxon>Platyhelminthes</taxon>
        <taxon>Rhabditophora</taxon>
        <taxon>Macrostomorpha</taxon>
        <taxon>Macrostomida</taxon>
        <taxon>Macrostomidae</taxon>
        <taxon>Macrostomum</taxon>
    </lineage>
</organism>
<sequence>MSNPPTLTGRASSLSASCLTRTGRSPWRWCGSTAAPGRGDRRILRVRLSGTGRNYATMPQVDG</sequence>
<name>A0A1I8HQK8_9PLAT</name>
<dbReference type="AlphaFoldDB" id="A0A1I8HQK8"/>
<dbReference type="WBParaSite" id="maker-uti_cns_0006048-snap-gene-0.6-mRNA-1">
    <property type="protein sequence ID" value="maker-uti_cns_0006048-snap-gene-0.6-mRNA-1"/>
    <property type="gene ID" value="maker-uti_cns_0006048-snap-gene-0.6"/>
</dbReference>
<evidence type="ECO:0000313" key="1">
    <source>
        <dbReference type="Proteomes" id="UP000095280"/>
    </source>
</evidence>
<keyword evidence="1" id="KW-1185">Reference proteome</keyword>
<accession>A0A1I8HQK8</accession>
<dbReference type="WBParaSite" id="maker-uti_cns_0007448-snap-gene-0.4-mRNA-1">
    <property type="protein sequence ID" value="maker-uti_cns_0007448-snap-gene-0.4-mRNA-1"/>
    <property type="gene ID" value="maker-uti_cns_0007448-snap-gene-0.4"/>
</dbReference>
<proteinExistence type="predicted"/>
<evidence type="ECO:0000313" key="3">
    <source>
        <dbReference type="WBParaSite" id="maker-uti_cns_0007448-snap-gene-0.4-mRNA-1"/>
    </source>
</evidence>
<evidence type="ECO:0000313" key="2">
    <source>
        <dbReference type="WBParaSite" id="maker-uti_cns_0006048-snap-gene-0.6-mRNA-1"/>
    </source>
</evidence>